<dbReference type="EMBL" id="QGNW01000282">
    <property type="protein sequence ID" value="RVW79349.1"/>
    <property type="molecule type" value="Genomic_DNA"/>
</dbReference>
<proteinExistence type="predicted"/>
<evidence type="ECO:0000313" key="2">
    <source>
        <dbReference type="Proteomes" id="UP000288805"/>
    </source>
</evidence>
<gene>
    <name evidence="1" type="ORF">CK203_040851</name>
</gene>
<reference evidence="1 2" key="1">
    <citation type="journal article" date="2018" name="PLoS Genet.">
        <title>Population sequencing reveals clonal diversity and ancestral inbreeding in the grapevine cultivar Chardonnay.</title>
        <authorList>
            <person name="Roach M.J."/>
            <person name="Johnson D.L."/>
            <person name="Bohlmann J."/>
            <person name="van Vuuren H.J."/>
            <person name="Jones S.J."/>
            <person name="Pretorius I.S."/>
            <person name="Schmidt S.A."/>
            <person name="Borneman A.R."/>
        </authorList>
    </citation>
    <scope>NUCLEOTIDE SEQUENCE [LARGE SCALE GENOMIC DNA]</scope>
    <source>
        <strain evidence="2">cv. Chardonnay</strain>
        <tissue evidence="1">Leaf</tissue>
    </source>
</reference>
<dbReference type="PANTHER" id="PTHR13554:SF10">
    <property type="entry name" value="26S PROTEASOME NON-ATPASE REGULATORY SUBUNIT 5"/>
    <property type="match status" value="1"/>
</dbReference>
<dbReference type="GO" id="GO:0043248">
    <property type="term" value="P:proteasome assembly"/>
    <property type="evidence" value="ECO:0007669"/>
    <property type="project" value="InterPro"/>
</dbReference>
<accession>A0A438H4M7</accession>
<organism evidence="1 2">
    <name type="scientific">Vitis vinifera</name>
    <name type="common">Grape</name>
    <dbReference type="NCBI Taxonomy" id="29760"/>
    <lineage>
        <taxon>Eukaryota</taxon>
        <taxon>Viridiplantae</taxon>
        <taxon>Streptophyta</taxon>
        <taxon>Embryophyta</taxon>
        <taxon>Tracheophyta</taxon>
        <taxon>Spermatophyta</taxon>
        <taxon>Magnoliopsida</taxon>
        <taxon>eudicotyledons</taxon>
        <taxon>Gunneridae</taxon>
        <taxon>Pentapetalae</taxon>
        <taxon>rosids</taxon>
        <taxon>Vitales</taxon>
        <taxon>Vitaceae</taxon>
        <taxon>Viteae</taxon>
        <taxon>Vitis</taxon>
    </lineage>
</organism>
<dbReference type="PANTHER" id="PTHR13554">
    <property type="entry name" value="26S PROTEASOME NON-ATPASE REGULATORY SUBUNIT 5-RELATED"/>
    <property type="match status" value="1"/>
</dbReference>
<sequence length="186" mass="20619">MRGIFEDYAISPSLLLDVVLGLTSSIDTKLLPDGPWLHSCYSGQFRCLSFWNSLHEVLVEASMMGCYFDLELCVKTVISLIDGRLRSLESQDADECESALEALGQIGSSIHGAELLLLSSPPAARHVIDAAFDRQGRGRQLVGNCRLESACGHFIQQYLSSRVQNLGRDRYDSAKSYLPRPWPVPD</sequence>
<name>A0A438H4M7_VITVI</name>
<dbReference type="InterPro" id="IPR019538">
    <property type="entry name" value="PSMD5"/>
</dbReference>
<evidence type="ECO:0000313" key="1">
    <source>
        <dbReference type="EMBL" id="RVW79349.1"/>
    </source>
</evidence>
<dbReference type="Proteomes" id="UP000288805">
    <property type="component" value="Unassembled WGS sequence"/>
</dbReference>
<comment type="caution">
    <text evidence="1">The sequence shown here is derived from an EMBL/GenBank/DDBJ whole genome shotgun (WGS) entry which is preliminary data.</text>
</comment>
<protein>
    <submittedName>
        <fullName evidence="1">Uncharacterized protein</fullName>
    </submittedName>
</protein>
<dbReference type="AlphaFoldDB" id="A0A438H4M7"/>